<protein>
    <submittedName>
        <fullName evidence="1">Uncharacterized protein</fullName>
    </submittedName>
</protein>
<accession>A0A1B0B874</accession>
<proteinExistence type="predicted"/>
<reference evidence="2" key="1">
    <citation type="submission" date="2015-01" db="EMBL/GenBank/DDBJ databases">
        <authorList>
            <person name="Aksoy S."/>
            <person name="Warren W."/>
            <person name="Wilson R.K."/>
        </authorList>
    </citation>
    <scope>NUCLEOTIDE SEQUENCE [LARGE SCALE GENOMIC DNA]</scope>
    <source>
        <strain evidence="2">IAEA</strain>
    </source>
</reference>
<organism evidence="1 2">
    <name type="scientific">Glossina palpalis gambiensis</name>
    <dbReference type="NCBI Taxonomy" id="67801"/>
    <lineage>
        <taxon>Eukaryota</taxon>
        <taxon>Metazoa</taxon>
        <taxon>Ecdysozoa</taxon>
        <taxon>Arthropoda</taxon>
        <taxon>Hexapoda</taxon>
        <taxon>Insecta</taxon>
        <taxon>Pterygota</taxon>
        <taxon>Neoptera</taxon>
        <taxon>Endopterygota</taxon>
        <taxon>Diptera</taxon>
        <taxon>Brachycera</taxon>
        <taxon>Muscomorpha</taxon>
        <taxon>Hippoboscoidea</taxon>
        <taxon>Glossinidae</taxon>
        <taxon>Glossina</taxon>
    </lineage>
</organism>
<dbReference type="EMBL" id="JXJN01009853">
    <property type="status" value="NOT_ANNOTATED_CDS"/>
    <property type="molecule type" value="Genomic_DNA"/>
</dbReference>
<keyword evidence="2" id="KW-1185">Reference proteome</keyword>
<dbReference type="EnsemblMetazoa" id="GPPI021976-RA">
    <property type="protein sequence ID" value="GPPI021976-PA"/>
    <property type="gene ID" value="GPPI021976"/>
</dbReference>
<dbReference type="AlphaFoldDB" id="A0A1B0B874"/>
<dbReference type="Proteomes" id="UP000092460">
    <property type="component" value="Unassembled WGS sequence"/>
</dbReference>
<name>A0A1B0B874_9MUSC</name>
<dbReference type="PROSITE" id="PS51257">
    <property type="entry name" value="PROKAR_LIPOPROTEIN"/>
    <property type="match status" value="1"/>
</dbReference>
<dbReference type="VEuPathDB" id="VectorBase:GPPI021976"/>
<evidence type="ECO:0000313" key="2">
    <source>
        <dbReference type="Proteomes" id="UP000092460"/>
    </source>
</evidence>
<evidence type="ECO:0000313" key="1">
    <source>
        <dbReference type="EnsemblMetazoa" id="GPPI021976-PA"/>
    </source>
</evidence>
<sequence>MRCYSQRNLFPCIRLLSCYPVTFVYGCVVDADANADVDADADANANADASCLFSIIFVLCFTLHYNKSGNGPVILFTAYWLDVKSTQKMSSTETERKRERAREIWCILFSDEIPETQFRLTCAMFGWGQPIRRTIILLDESSTTT</sequence>
<reference evidence="1" key="2">
    <citation type="submission" date="2020-05" db="UniProtKB">
        <authorList>
            <consortium name="EnsemblMetazoa"/>
        </authorList>
    </citation>
    <scope>IDENTIFICATION</scope>
    <source>
        <strain evidence="1">IAEA</strain>
    </source>
</reference>